<dbReference type="Pfam" id="PF16132">
    <property type="entry name" value="DUF4843"/>
    <property type="match status" value="1"/>
</dbReference>
<sequence length="252" mass="28821">MNKLIFKILVLSALTILLSCEKELHKYEGKPVIYFNETGRLPAFGGEVLRDSTIMSFSLAKAQDSIVNMIISTMGVKQENDRPYKLVINANSDAVAGNHYEILTKSFVIKKNQLSDTVKIKFFRKADMQSKTFLLSFDLQENENFSPEMKYRVLTSSNKKISLINYRWFVNDIIKRPGRWLDGYFGVFTRKKLLLMAEVLGIEPAYLDTSVSIAESNAYGKFMQRYLNEQRALGKIVYEEDGSEMVMGVSVQ</sequence>
<evidence type="ECO:0000313" key="1">
    <source>
        <dbReference type="EMBL" id="MFN0257790.1"/>
    </source>
</evidence>
<dbReference type="InterPro" id="IPR032299">
    <property type="entry name" value="DUF4843"/>
</dbReference>
<reference evidence="1 2" key="1">
    <citation type="submission" date="2024-12" db="EMBL/GenBank/DDBJ databases">
        <authorList>
            <person name="Hu S."/>
        </authorList>
    </citation>
    <scope>NUCLEOTIDE SEQUENCE [LARGE SCALE GENOMIC DNA]</scope>
    <source>
        <strain evidence="1 2">THG-T11</strain>
    </source>
</reference>
<comment type="caution">
    <text evidence="1">The sequence shown here is derived from an EMBL/GenBank/DDBJ whole genome shotgun (WGS) entry which is preliminary data.</text>
</comment>
<evidence type="ECO:0000313" key="2">
    <source>
        <dbReference type="Proteomes" id="UP001517247"/>
    </source>
</evidence>
<accession>A0ABW9JCF1</accession>
<dbReference type="PROSITE" id="PS51257">
    <property type="entry name" value="PROKAR_LIPOPROTEIN"/>
    <property type="match status" value="1"/>
</dbReference>
<gene>
    <name evidence="1" type="ORF">E6A44_019555</name>
</gene>
<dbReference type="RefSeq" id="WP_138724868.1">
    <property type="nucleotide sequence ID" value="NZ_SSHJ02000011.1"/>
</dbReference>
<protein>
    <submittedName>
        <fullName evidence="1">DUF4843 domain-containing protein</fullName>
    </submittedName>
</protein>
<name>A0ABW9JCF1_9SPHI</name>
<dbReference type="Proteomes" id="UP001517247">
    <property type="component" value="Unassembled WGS sequence"/>
</dbReference>
<keyword evidence="2" id="KW-1185">Reference proteome</keyword>
<dbReference type="EMBL" id="SSHJ02000011">
    <property type="protein sequence ID" value="MFN0257790.1"/>
    <property type="molecule type" value="Genomic_DNA"/>
</dbReference>
<organism evidence="1 2">
    <name type="scientific">Pedobacter ureilyticus</name>
    <dbReference type="NCBI Taxonomy" id="1393051"/>
    <lineage>
        <taxon>Bacteria</taxon>
        <taxon>Pseudomonadati</taxon>
        <taxon>Bacteroidota</taxon>
        <taxon>Sphingobacteriia</taxon>
        <taxon>Sphingobacteriales</taxon>
        <taxon>Sphingobacteriaceae</taxon>
        <taxon>Pedobacter</taxon>
    </lineage>
</organism>
<proteinExistence type="predicted"/>